<dbReference type="AlphaFoldDB" id="Q74DI2"/>
<gene>
    <name evidence="2" type="ordered locus">GSU1334</name>
</gene>
<evidence type="ECO:0000259" key="1">
    <source>
        <dbReference type="Pfam" id="PF01833"/>
    </source>
</evidence>
<name>Q74DI2_GEOSL</name>
<dbReference type="InParanoid" id="Q74DI2"/>
<dbReference type="Pfam" id="PF01833">
    <property type="entry name" value="TIG"/>
    <property type="match status" value="2"/>
</dbReference>
<dbReference type="OrthoDB" id="9791652at2"/>
<proteinExistence type="predicted"/>
<organism evidence="2 3">
    <name type="scientific">Geobacter sulfurreducens (strain ATCC 51573 / DSM 12127 / PCA)</name>
    <dbReference type="NCBI Taxonomy" id="243231"/>
    <lineage>
        <taxon>Bacteria</taxon>
        <taxon>Pseudomonadati</taxon>
        <taxon>Thermodesulfobacteriota</taxon>
        <taxon>Desulfuromonadia</taxon>
        <taxon>Geobacterales</taxon>
        <taxon>Geobacteraceae</taxon>
        <taxon>Geobacter</taxon>
    </lineage>
</organism>
<sequence length="479" mass="49958">MALPSLWGILSAAAGVAALASISWSQVLPPPANQYLGMFDTVPSFQSTEDCTVCHTGSDTIAFRHHALINTTTPPVSCVNYTGNPASLANGCHVLIPDGSGGYTLQDFRTCGACHVSSPHHSTRAALQLDCKSCHGSFVDNPGDGHYIPSYDLGGSMAPHHHGYDVKDPVTGKTITVNGCAACHQADPTAVDPRTGVVRPVFDNADTHHATQLDCAVCHPGSDPASTTIRSCEACHGPDTLHNIQMDSPTAENIGIIVPFKEQAGWGHVGSNWDCIGCHYSWLEVSWLAASAGPWSATVPYLKEQSAYTLPAGSARNLTLTGSGFVNVGGDGQTYSSVVVLDNGRSPVTIQPAAITDREIRILLPALTAGNYTLRVVKSDKQSNRATLTVVPPLRISRITLGAAGTLTITGSGFGPAPPTGYKAGLGIFAGTTEATVISWSPTRIVATSPAFARGTAVTVKTINGTVSGSVLTTSKHLR</sequence>
<dbReference type="HOGENOM" id="CLU_577171_0_0_7"/>
<dbReference type="KEGG" id="gsu:GSU1334"/>
<dbReference type="SUPFAM" id="SSF48695">
    <property type="entry name" value="Multiheme cytochromes"/>
    <property type="match status" value="1"/>
</dbReference>
<reference evidence="2 3" key="1">
    <citation type="journal article" date="2003" name="Science">
        <title>Genome of Geobacter sulfurreducens: metal reduction in subsurface environments.</title>
        <authorList>
            <person name="Methe B.A."/>
            <person name="Nelson K.E."/>
            <person name="Eisen J.A."/>
            <person name="Paulsen I.T."/>
            <person name="Nelson W."/>
            <person name="Heidelberg J.F."/>
            <person name="Wu D."/>
            <person name="Wu M."/>
            <person name="Ward N."/>
            <person name="Beanan M.J."/>
            <person name="Dodson R.J."/>
            <person name="Madupu R."/>
            <person name="Brinkac L.M."/>
            <person name="Daugherty S.C."/>
            <person name="DeBoy R.T."/>
            <person name="Durkin A.S."/>
            <person name="Gwinn M."/>
            <person name="Kolonay J.F."/>
            <person name="Sullivan S.A."/>
            <person name="Haft D.H."/>
            <person name="Selengut J."/>
            <person name="Davidsen T.M."/>
            <person name="Zafar N."/>
            <person name="White O."/>
            <person name="Tran B."/>
            <person name="Romero C."/>
            <person name="Forberger H.A."/>
            <person name="Weidman J."/>
            <person name="Khouri H."/>
            <person name="Feldblyum T.V."/>
            <person name="Utterback T.R."/>
            <person name="Van Aken S.E."/>
            <person name="Lovley D.R."/>
            <person name="Fraser C.M."/>
        </authorList>
    </citation>
    <scope>NUCLEOTIDE SEQUENCE [LARGE SCALE GENOMIC DNA]</scope>
    <source>
        <strain evidence="3">ATCC 51573 / DSM 12127 / PCA</strain>
    </source>
</reference>
<dbReference type="InterPro" id="IPR036280">
    <property type="entry name" value="Multihaem_cyt_sf"/>
</dbReference>
<dbReference type="Gene3D" id="2.60.40.10">
    <property type="entry name" value="Immunoglobulins"/>
    <property type="match status" value="2"/>
</dbReference>
<feature type="domain" description="IPT/TIG" evidence="1">
    <location>
        <begin position="310"/>
        <end position="384"/>
    </location>
</feature>
<dbReference type="CDD" id="cd08168">
    <property type="entry name" value="Cytochrom_C3"/>
    <property type="match status" value="1"/>
</dbReference>
<dbReference type="RefSeq" id="WP_010941988.1">
    <property type="nucleotide sequence ID" value="NC_002939.5"/>
</dbReference>
<dbReference type="InterPro" id="IPR014756">
    <property type="entry name" value="Ig_E-set"/>
</dbReference>
<dbReference type="InterPro" id="IPR013783">
    <property type="entry name" value="Ig-like_fold"/>
</dbReference>
<reference evidence="2 3" key="2">
    <citation type="journal article" date="2012" name="BMC Genomics">
        <title>Comparative genomic analysis of Geobacter sulfurreducens KN400, a strain with enhanced capacity for extracellular electron transfer and electricity production.</title>
        <authorList>
            <person name="Butler J.E."/>
            <person name="Young N.D."/>
            <person name="Aklujkar M."/>
            <person name="Lovley D.R."/>
        </authorList>
    </citation>
    <scope>NUCLEOTIDE SEQUENCE [LARGE SCALE GENOMIC DNA]</scope>
    <source>
        <strain evidence="3">ATCC 51573 / DSM 12127 / PCA</strain>
    </source>
</reference>
<dbReference type="SUPFAM" id="SSF81296">
    <property type="entry name" value="E set domains"/>
    <property type="match status" value="2"/>
</dbReference>
<dbReference type="Proteomes" id="UP000000577">
    <property type="component" value="Chromosome"/>
</dbReference>
<evidence type="ECO:0000313" key="3">
    <source>
        <dbReference type="Proteomes" id="UP000000577"/>
    </source>
</evidence>
<dbReference type="PATRIC" id="fig|243231.5.peg.1331"/>
<dbReference type="InterPro" id="IPR002909">
    <property type="entry name" value="IPT_dom"/>
</dbReference>
<accession>Q74DI2</accession>
<keyword evidence="3" id="KW-1185">Reference proteome</keyword>
<feature type="domain" description="IPT/TIG" evidence="1">
    <location>
        <begin position="404"/>
        <end position="470"/>
    </location>
</feature>
<dbReference type="EMBL" id="AE017180">
    <property type="protein sequence ID" value="AAR34710.1"/>
    <property type="molecule type" value="Genomic_DNA"/>
</dbReference>
<protein>
    <submittedName>
        <fullName evidence="2">Cytochrome c</fullName>
    </submittedName>
</protein>
<evidence type="ECO:0000313" key="2">
    <source>
        <dbReference type="EMBL" id="AAR34710.1"/>
    </source>
</evidence>
<dbReference type="STRING" id="243231.GSU1334"/>
<dbReference type="Gene3D" id="3.90.10.10">
    <property type="entry name" value="Cytochrome C3"/>
    <property type="match status" value="1"/>
</dbReference>
<dbReference type="EnsemblBacteria" id="AAR34710">
    <property type="protein sequence ID" value="AAR34710"/>
    <property type="gene ID" value="GSU1334"/>
</dbReference>